<protein>
    <submittedName>
        <fullName evidence="1">Uncharacterized protein</fullName>
    </submittedName>
</protein>
<proteinExistence type="predicted"/>
<dbReference type="RefSeq" id="XP_046050660.1">
    <property type="nucleotide sequence ID" value="XM_046189924.1"/>
</dbReference>
<dbReference type="Proteomes" id="UP000720189">
    <property type="component" value="Unassembled WGS sequence"/>
</dbReference>
<comment type="caution">
    <text evidence="1">The sequence shown here is derived from an EMBL/GenBank/DDBJ whole genome shotgun (WGS) entry which is preliminary data.</text>
</comment>
<keyword evidence="2" id="KW-1185">Reference proteome</keyword>
<name>A0A9P9HCQ3_FUSRE</name>
<evidence type="ECO:0000313" key="1">
    <source>
        <dbReference type="EMBL" id="KAH7255091.1"/>
    </source>
</evidence>
<organism evidence="1 2">
    <name type="scientific">Fusarium redolens</name>
    <dbReference type="NCBI Taxonomy" id="48865"/>
    <lineage>
        <taxon>Eukaryota</taxon>
        <taxon>Fungi</taxon>
        <taxon>Dikarya</taxon>
        <taxon>Ascomycota</taxon>
        <taxon>Pezizomycotina</taxon>
        <taxon>Sordariomycetes</taxon>
        <taxon>Hypocreomycetidae</taxon>
        <taxon>Hypocreales</taxon>
        <taxon>Nectriaceae</taxon>
        <taxon>Fusarium</taxon>
        <taxon>Fusarium redolens species complex</taxon>
    </lineage>
</organism>
<dbReference type="EMBL" id="JAGMUX010000006">
    <property type="protein sequence ID" value="KAH7255091.1"/>
    <property type="molecule type" value="Genomic_DNA"/>
</dbReference>
<accession>A0A9P9HCQ3</accession>
<dbReference type="AlphaFoldDB" id="A0A9P9HCQ3"/>
<dbReference type="GeneID" id="70219878"/>
<reference evidence="1" key="1">
    <citation type="journal article" date="2021" name="Nat. Commun.">
        <title>Genetic determinants of endophytism in the Arabidopsis root mycobiome.</title>
        <authorList>
            <person name="Mesny F."/>
            <person name="Miyauchi S."/>
            <person name="Thiergart T."/>
            <person name="Pickel B."/>
            <person name="Atanasova L."/>
            <person name="Karlsson M."/>
            <person name="Huettel B."/>
            <person name="Barry K.W."/>
            <person name="Haridas S."/>
            <person name="Chen C."/>
            <person name="Bauer D."/>
            <person name="Andreopoulos W."/>
            <person name="Pangilinan J."/>
            <person name="LaButti K."/>
            <person name="Riley R."/>
            <person name="Lipzen A."/>
            <person name="Clum A."/>
            <person name="Drula E."/>
            <person name="Henrissat B."/>
            <person name="Kohler A."/>
            <person name="Grigoriev I.V."/>
            <person name="Martin F.M."/>
            <person name="Hacquard S."/>
        </authorList>
    </citation>
    <scope>NUCLEOTIDE SEQUENCE</scope>
    <source>
        <strain evidence="1">MPI-CAGE-AT-0023</strain>
    </source>
</reference>
<evidence type="ECO:0000313" key="2">
    <source>
        <dbReference type="Proteomes" id="UP000720189"/>
    </source>
</evidence>
<sequence length="191" mass="20672">MLGNPEMFSLQVTISTLKHGYDLLLSATNATEPSIIRVFGIAMQRRSREQLLLHLRWLLGPGILELGRLCKATFYSSDAAVLCNADEVANLVQQGSIRSIGNDVIELSTDSRNVVGSVGVKPLGTGPGSFHSLSKEGNSWKESNNHQGTTQTIRISMSLLLRNLAHAGFCLITGPAFTMQHLEKAINASVI</sequence>
<gene>
    <name evidence="1" type="ORF">BKA55DRAFT_537506</name>
</gene>